<evidence type="ECO:0000259" key="15">
    <source>
        <dbReference type="PROSITE" id="PS50262"/>
    </source>
</evidence>
<feature type="transmembrane region" description="Helical" evidence="14">
    <location>
        <begin position="128"/>
        <end position="153"/>
    </location>
</feature>
<keyword evidence="9" id="KW-0297">G-protein coupled receptor</keyword>
<dbReference type="Proteomes" id="UP000694843">
    <property type="component" value="Unplaced"/>
</dbReference>
<dbReference type="InterPro" id="IPR000276">
    <property type="entry name" value="GPCR_Rhodpsn"/>
</dbReference>
<keyword evidence="3" id="KW-0600">Photoreceptor protein</keyword>
<organism evidence="16 17">
    <name type="scientific">Hyalella azteca</name>
    <name type="common">Amphipod</name>
    <dbReference type="NCBI Taxonomy" id="294128"/>
    <lineage>
        <taxon>Eukaryota</taxon>
        <taxon>Metazoa</taxon>
        <taxon>Ecdysozoa</taxon>
        <taxon>Arthropoda</taxon>
        <taxon>Crustacea</taxon>
        <taxon>Multicrustacea</taxon>
        <taxon>Malacostraca</taxon>
        <taxon>Eumalacostraca</taxon>
        <taxon>Peracarida</taxon>
        <taxon>Amphipoda</taxon>
        <taxon>Senticaudata</taxon>
        <taxon>Talitrida</taxon>
        <taxon>Talitroidea</taxon>
        <taxon>Hyalellidae</taxon>
        <taxon>Hyalella</taxon>
    </lineage>
</organism>
<evidence type="ECO:0000256" key="14">
    <source>
        <dbReference type="SAM" id="Phobius"/>
    </source>
</evidence>
<dbReference type="GeneID" id="108679856"/>
<dbReference type="PROSITE" id="PS50262">
    <property type="entry name" value="G_PROTEIN_RECEP_F1_2"/>
    <property type="match status" value="1"/>
</dbReference>
<evidence type="ECO:0000256" key="2">
    <source>
        <dbReference type="ARBA" id="ARBA00010663"/>
    </source>
</evidence>
<evidence type="ECO:0000256" key="5">
    <source>
        <dbReference type="ARBA" id="ARBA00022692"/>
    </source>
</evidence>
<dbReference type="KEGG" id="hazt:108679856"/>
<comment type="similarity">
    <text evidence="2">Belongs to the G-protein coupled receptor 1 family.</text>
</comment>
<feature type="transmembrane region" description="Helical" evidence="14">
    <location>
        <begin position="273"/>
        <end position="301"/>
    </location>
</feature>
<feature type="transmembrane region" description="Helical" evidence="14">
    <location>
        <begin position="334"/>
        <end position="355"/>
    </location>
</feature>
<evidence type="ECO:0000256" key="8">
    <source>
        <dbReference type="ARBA" id="ARBA00022991"/>
    </source>
</evidence>
<evidence type="ECO:0000256" key="10">
    <source>
        <dbReference type="ARBA" id="ARBA00023136"/>
    </source>
</evidence>
<dbReference type="RefSeq" id="XP_018024074.2">
    <property type="nucleotide sequence ID" value="XM_018168585.2"/>
</dbReference>
<sequence length="798" mass="88246">MPYPHPTTNPSLPYHYHTTIQLIPNHHTNTTTTTPLVPFHHTTTSTTPPVPFQHTTTTPLVSTAWVHTHAPTRPPVFKDKYTSQLTWEEDIIAGTFLAIVGVVAVLGNGASVAMFWRRGKKLAPGELLLLNLSFISLLLAGCSYPATMISLFAHRWIFGELGCQLYGFVCYLLGIANMASVMMLALVRYLKTCSRAAGAWLDSDQVRRIIAGIFVFAAAWATLPLLGAGDYDVEPFGTSCTLEWDDPSYAGKIYLLVTLIFVVLYVTAGKIYLLVTLIFVVLYVTAGKIYLLVTLIFVVLYVTAGKIYLLVTLIFVVLYVTAGKIYLLVTLIFVVLYVTAGKIYLLVTLIFVVLYVTAGKIYLLVTLIFVVLSPTLVMVGSYSLLLYRVHQNSLRCRASGARKESTPSDLQLTAIVKVSVAVCLGFVVAWMPYAVMSLYYGVLGGQKPPPYAAIAPVLLAKSSCAYNPVFYVFITTRYRQEIIKSLPEWLAKRLQKEPFFRAPEPSDSSRIVLQTTAGASCRNCIAVRVAEQEVNNRLARKQDSPQPYVNQPSPSVHYKFSPHSNGKTIDIHCAQTHNPQDARQFTSIGNQCSVERQFGEDSLAMIDKFNSHSNCQACDFHVAPSENVQDAMQSTSVGIQCEFDHLVKNVPVSDGDREANMKPEVIISDPVSRNILVPEAACREHNTIPRFKPIKKSQEASSAENSNKYSLLIKRPRSSINGLSRSRSWDSRDREIFVLSDIKLDKGGKSTVPCVSAGEPLKLLSVRAAKTREYGTGAKLVTLILAQHENDVLTELIV</sequence>
<feature type="domain" description="G-protein coupled receptors family 1 profile" evidence="15">
    <location>
        <begin position="107"/>
        <end position="471"/>
    </location>
</feature>
<feature type="transmembrane region" description="Helical" evidence="14">
    <location>
        <begin position="165"/>
        <end position="187"/>
    </location>
</feature>
<dbReference type="InterPro" id="IPR050125">
    <property type="entry name" value="GPCR_opsins"/>
</dbReference>
<evidence type="ECO:0000256" key="12">
    <source>
        <dbReference type="ARBA" id="ARBA00023224"/>
    </source>
</evidence>
<name>A0A8B7PD53_HYAAZ</name>
<dbReference type="Gene3D" id="1.20.1070.10">
    <property type="entry name" value="Rhodopsin 7-helix transmembrane proteins"/>
    <property type="match status" value="2"/>
</dbReference>
<feature type="transmembrane region" description="Helical" evidence="14">
    <location>
        <begin position="249"/>
        <end position="266"/>
    </location>
</feature>
<dbReference type="Pfam" id="PF00001">
    <property type="entry name" value="7tm_1"/>
    <property type="match status" value="2"/>
</dbReference>
<dbReference type="GO" id="GO:0007602">
    <property type="term" value="P:phototransduction"/>
    <property type="evidence" value="ECO:0007669"/>
    <property type="project" value="UniProtKB-KW"/>
</dbReference>
<keyword evidence="4" id="KW-0716">Sensory transduction</keyword>
<evidence type="ECO:0000256" key="1">
    <source>
        <dbReference type="ARBA" id="ARBA00004141"/>
    </source>
</evidence>
<evidence type="ECO:0000313" key="17">
    <source>
        <dbReference type="RefSeq" id="XP_018024074.2"/>
    </source>
</evidence>
<keyword evidence="7 14" id="KW-1133">Transmembrane helix</keyword>
<keyword evidence="11" id="KW-0675">Receptor</keyword>
<keyword evidence="16" id="KW-1185">Reference proteome</keyword>
<feature type="transmembrane region" description="Helical" evidence="14">
    <location>
        <begin position="361"/>
        <end position="389"/>
    </location>
</feature>
<dbReference type="AlphaFoldDB" id="A0A8B7PD53"/>
<keyword evidence="8" id="KW-0157">Chromophore</keyword>
<evidence type="ECO:0000256" key="13">
    <source>
        <dbReference type="ARBA" id="ARBA00023305"/>
    </source>
</evidence>
<gene>
    <name evidence="17" type="primary">LOC108679856</name>
</gene>
<keyword evidence="5 14" id="KW-0812">Transmembrane</keyword>
<evidence type="ECO:0000313" key="16">
    <source>
        <dbReference type="Proteomes" id="UP000694843"/>
    </source>
</evidence>
<comment type="subcellular location">
    <subcellularLocation>
        <location evidence="1">Membrane</location>
        <topology evidence="1">Multi-pass membrane protein</topology>
    </subcellularLocation>
</comment>
<dbReference type="GO" id="GO:0009881">
    <property type="term" value="F:photoreceptor activity"/>
    <property type="evidence" value="ECO:0007669"/>
    <property type="project" value="UniProtKB-KW"/>
</dbReference>
<evidence type="ECO:0000256" key="11">
    <source>
        <dbReference type="ARBA" id="ARBA00023170"/>
    </source>
</evidence>
<reference evidence="17" key="1">
    <citation type="submission" date="2025-08" db="UniProtKB">
        <authorList>
            <consortium name="RefSeq"/>
        </authorList>
    </citation>
    <scope>IDENTIFICATION</scope>
    <source>
        <tissue evidence="17">Whole organism</tissue>
    </source>
</reference>
<proteinExistence type="inferred from homology"/>
<dbReference type="SUPFAM" id="SSF81321">
    <property type="entry name" value="Family A G protein-coupled receptor-like"/>
    <property type="match status" value="2"/>
</dbReference>
<evidence type="ECO:0000256" key="7">
    <source>
        <dbReference type="ARBA" id="ARBA00022989"/>
    </source>
</evidence>
<dbReference type="InterPro" id="IPR027430">
    <property type="entry name" value="Retinal_BS"/>
</dbReference>
<dbReference type="PRINTS" id="PR00237">
    <property type="entry name" value="GPCRRHODOPSN"/>
</dbReference>
<dbReference type="OrthoDB" id="2101615at2759"/>
<evidence type="ECO:0000256" key="6">
    <source>
        <dbReference type="ARBA" id="ARBA00022925"/>
    </source>
</evidence>
<dbReference type="GO" id="GO:0004930">
    <property type="term" value="F:G protein-coupled receptor activity"/>
    <property type="evidence" value="ECO:0007669"/>
    <property type="project" value="UniProtKB-KW"/>
</dbReference>
<feature type="transmembrane region" description="Helical" evidence="14">
    <location>
        <begin position="410"/>
        <end position="431"/>
    </location>
</feature>
<feature type="transmembrane region" description="Helical" evidence="14">
    <location>
        <begin position="307"/>
        <end position="327"/>
    </location>
</feature>
<evidence type="ECO:0000256" key="3">
    <source>
        <dbReference type="ARBA" id="ARBA00022543"/>
    </source>
</evidence>
<keyword evidence="12" id="KW-0807">Transducer</keyword>
<feature type="transmembrane region" description="Helical" evidence="14">
    <location>
        <begin position="91"/>
        <end position="116"/>
    </location>
</feature>
<dbReference type="PANTHER" id="PTHR24240">
    <property type="entry name" value="OPSIN"/>
    <property type="match status" value="1"/>
</dbReference>
<evidence type="ECO:0000256" key="9">
    <source>
        <dbReference type="ARBA" id="ARBA00023040"/>
    </source>
</evidence>
<protein>
    <submittedName>
        <fullName evidence="17">Uncharacterized protein LOC108679856</fullName>
    </submittedName>
</protein>
<evidence type="ECO:0000256" key="4">
    <source>
        <dbReference type="ARBA" id="ARBA00022606"/>
    </source>
</evidence>
<dbReference type="GO" id="GO:0016020">
    <property type="term" value="C:membrane"/>
    <property type="evidence" value="ECO:0007669"/>
    <property type="project" value="UniProtKB-SubCell"/>
</dbReference>
<dbReference type="PROSITE" id="PS00238">
    <property type="entry name" value="OPSIN"/>
    <property type="match status" value="1"/>
</dbReference>
<accession>A0A8B7PD53</accession>
<keyword evidence="10 14" id="KW-0472">Membrane</keyword>
<dbReference type="GO" id="GO:0007601">
    <property type="term" value="P:visual perception"/>
    <property type="evidence" value="ECO:0007669"/>
    <property type="project" value="UniProtKB-KW"/>
</dbReference>
<keyword evidence="6" id="KW-0681">Retinal protein</keyword>
<dbReference type="InterPro" id="IPR017452">
    <property type="entry name" value="GPCR_Rhodpsn_7TM"/>
</dbReference>
<feature type="transmembrane region" description="Helical" evidence="14">
    <location>
        <begin position="208"/>
        <end position="229"/>
    </location>
</feature>
<feature type="transmembrane region" description="Helical" evidence="14">
    <location>
        <begin position="451"/>
        <end position="474"/>
    </location>
</feature>
<keyword evidence="13" id="KW-0844">Vision</keyword>